<dbReference type="InterPro" id="IPR036291">
    <property type="entry name" value="NAD(P)-bd_dom_sf"/>
</dbReference>
<comment type="caution">
    <text evidence="2">The sequence shown here is derived from an EMBL/GenBank/DDBJ whole genome shotgun (WGS) entry which is preliminary data.</text>
</comment>
<evidence type="ECO:0000313" key="3">
    <source>
        <dbReference type="Proteomes" id="UP000586827"/>
    </source>
</evidence>
<dbReference type="PANTHER" id="PTHR43781">
    <property type="entry name" value="SACCHAROPINE DEHYDROGENASE"/>
    <property type="match status" value="1"/>
</dbReference>
<evidence type="ECO:0000313" key="2">
    <source>
        <dbReference type="EMBL" id="NNH68529.1"/>
    </source>
</evidence>
<dbReference type="AlphaFoldDB" id="A0A849C0L0"/>
<dbReference type="Proteomes" id="UP000586827">
    <property type="component" value="Unassembled WGS sequence"/>
</dbReference>
<gene>
    <name evidence="2" type="ORF">HLB23_01300</name>
</gene>
<sequence>MAKIVLFGATGYTGRLTAEVLAAQGASPVLAGRDATALEKLAADLGGAETAVADVADPASVRALLGRGDVLVTTVGPFMRYGRPALAAAIAAGAHYIDSTGEGPFIRTVFEHGDQARSAGSALLTAFGFDYVPGNLGAGLALREAPAAVRVDVGYFVDNPGTSGGTRASMAAMLFEPGFALRDGRVVTERFGAHLRPFDIAGTTRTGVSIPGSEHFALTHSFPHLREVNVFLGLPLLAAHGLRAGSLLTAAVAKVPPLKSGFDGALARTMKGSTGGPGSGARGRTRSWVVAEARDDAGNTSARVTLGGGDPYDFTAAMLAWAARTALGGGLLDTGALGPVDAFGLDALHTAALDAGWTRHAADPAG</sequence>
<organism evidence="2 3">
    <name type="scientific">Nocardia uniformis</name>
    <dbReference type="NCBI Taxonomy" id="53432"/>
    <lineage>
        <taxon>Bacteria</taxon>
        <taxon>Bacillati</taxon>
        <taxon>Actinomycetota</taxon>
        <taxon>Actinomycetes</taxon>
        <taxon>Mycobacteriales</taxon>
        <taxon>Nocardiaceae</taxon>
        <taxon>Nocardia</taxon>
    </lineage>
</organism>
<name>A0A849C0L0_9NOCA</name>
<dbReference type="EMBL" id="JABELX010000001">
    <property type="protein sequence ID" value="NNH68529.1"/>
    <property type="molecule type" value="Genomic_DNA"/>
</dbReference>
<dbReference type="PANTHER" id="PTHR43781:SF1">
    <property type="entry name" value="SACCHAROPINE DEHYDROGENASE"/>
    <property type="match status" value="1"/>
</dbReference>
<evidence type="ECO:0000259" key="1">
    <source>
        <dbReference type="Pfam" id="PF03435"/>
    </source>
</evidence>
<dbReference type="RefSeq" id="WP_170264168.1">
    <property type="nucleotide sequence ID" value="NZ_JABELX010000001.1"/>
</dbReference>
<dbReference type="Gene3D" id="3.40.50.720">
    <property type="entry name" value="NAD(P)-binding Rossmann-like Domain"/>
    <property type="match status" value="1"/>
</dbReference>
<dbReference type="SUPFAM" id="SSF51735">
    <property type="entry name" value="NAD(P)-binding Rossmann-fold domains"/>
    <property type="match status" value="1"/>
</dbReference>
<accession>A0A849C0L0</accession>
<dbReference type="Pfam" id="PF03435">
    <property type="entry name" value="Sacchrp_dh_NADP"/>
    <property type="match status" value="1"/>
</dbReference>
<proteinExistence type="predicted"/>
<feature type="domain" description="Saccharopine dehydrogenase NADP binding" evidence="1">
    <location>
        <begin position="4"/>
        <end position="100"/>
    </location>
</feature>
<dbReference type="InterPro" id="IPR005097">
    <property type="entry name" value="Sacchrp_dh_NADP-bd"/>
</dbReference>
<reference evidence="2 3" key="1">
    <citation type="submission" date="2020-05" db="EMBL/GenBank/DDBJ databases">
        <title>MicrobeNet Type strains.</title>
        <authorList>
            <person name="Nicholson A.C."/>
        </authorList>
    </citation>
    <scope>NUCLEOTIDE SEQUENCE [LARGE SCALE GENOMIC DNA]</scope>
    <source>
        <strain evidence="2 3">JCM 3224</strain>
    </source>
</reference>
<keyword evidence="3" id="KW-1185">Reference proteome</keyword>
<protein>
    <submittedName>
        <fullName evidence="2">NAD(P)H-binding protein</fullName>
    </submittedName>
</protein>